<feature type="compositionally biased region" description="Polar residues" evidence="1">
    <location>
        <begin position="358"/>
        <end position="369"/>
    </location>
</feature>
<feature type="compositionally biased region" description="Polar residues" evidence="1">
    <location>
        <begin position="284"/>
        <end position="301"/>
    </location>
</feature>
<accession>A0A409WB53</accession>
<dbReference type="InParanoid" id="A0A409WB53"/>
<evidence type="ECO:0000313" key="2">
    <source>
        <dbReference type="EMBL" id="PPQ75718.1"/>
    </source>
</evidence>
<sequence length="443" mass="50323">MAIAYSTRLNFRRLESHTHAFWSLVAEDLAGHDNERILCIPQYTVTMRKGPNNQDPNISFESTTGKSYHERIPDFICLWVGRGLRTQPRPFQLVSGRKEDLLKKLPPPSNNASALRDWCTSAPHGYAPIPQPDISPLIDTGGKPDFWSDILNWSTSKVVARTTLFHMELKRPPNRHIETPLLFLDSLKSLFLKADVCSSGQRQLIFSSEPKLQRLITIMAVGEWWCFQISERGRKGKPLFTASMQNGQNYEFLDKKCYPSSTSNTRPGYARPCIPDHFWGLVPNNSTSTRNPSDTVQSHNPSDLPLLKAAESPAEHENNKECELEDQEIFDYNGEDLIQQAGQNEEKEESSGEESDSPIGSNIPMSNKPVSKDVPQIRYLRLHDSNEEEQPVSFLRQALPLSHHRSKFMLFGTPASNQRIYLIRELVKREAAFWEAQCGNSIS</sequence>
<name>A0A409WB53_9AGAR</name>
<dbReference type="EMBL" id="NHTK01005646">
    <property type="protein sequence ID" value="PPQ75718.1"/>
    <property type="molecule type" value="Genomic_DNA"/>
</dbReference>
<dbReference type="AlphaFoldDB" id="A0A409WB53"/>
<reference evidence="2 3" key="1">
    <citation type="journal article" date="2018" name="Evol. Lett.">
        <title>Horizontal gene cluster transfer increased hallucinogenic mushroom diversity.</title>
        <authorList>
            <person name="Reynolds H.T."/>
            <person name="Vijayakumar V."/>
            <person name="Gluck-Thaler E."/>
            <person name="Korotkin H.B."/>
            <person name="Matheny P.B."/>
            <person name="Slot J.C."/>
        </authorList>
    </citation>
    <scope>NUCLEOTIDE SEQUENCE [LARGE SCALE GENOMIC DNA]</scope>
    <source>
        <strain evidence="2 3">2629</strain>
    </source>
</reference>
<comment type="caution">
    <text evidence="2">The sequence shown here is derived from an EMBL/GenBank/DDBJ whole genome shotgun (WGS) entry which is preliminary data.</text>
</comment>
<evidence type="ECO:0000313" key="3">
    <source>
        <dbReference type="Proteomes" id="UP000284842"/>
    </source>
</evidence>
<proteinExistence type="predicted"/>
<feature type="region of interest" description="Disordered" evidence="1">
    <location>
        <begin position="341"/>
        <end position="370"/>
    </location>
</feature>
<organism evidence="2 3">
    <name type="scientific">Panaeolus cyanescens</name>
    <dbReference type="NCBI Taxonomy" id="181874"/>
    <lineage>
        <taxon>Eukaryota</taxon>
        <taxon>Fungi</taxon>
        <taxon>Dikarya</taxon>
        <taxon>Basidiomycota</taxon>
        <taxon>Agaricomycotina</taxon>
        <taxon>Agaricomycetes</taxon>
        <taxon>Agaricomycetidae</taxon>
        <taxon>Agaricales</taxon>
        <taxon>Agaricineae</taxon>
        <taxon>Galeropsidaceae</taxon>
        <taxon>Panaeolus</taxon>
    </lineage>
</organism>
<feature type="compositionally biased region" description="Acidic residues" evidence="1">
    <location>
        <begin position="346"/>
        <end position="356"/>
    </location>
</feature>
<protein>
    <submittedName>
        <fullName evidence="2">Uncharacterized protein</fullName>
    </submittedName>
</protein>
<evidence type="ECO:0000256" key="1">
    <source>
        <dbReference type="SAM" id="MobiDB-lite"/>
    </source>
</evidence>
<dbReference type="Proteomes" id="UP000284842">
    <property type="component" value="Unassembled WGS sequence"/>
</dbReference>
<gene>
    <name evidence="2" type="ORF">CVT24_002579</name>
</gene>
<keyword evidence="3" id="KW-1185">Reference proteome</keyword>
<dbReference type="OrthoDB" id="3068231at2759"/>
<feature type="region of interest" description="Disordered" evidence="1">
    <location>
        <begin position="284"/>
        <end position="304"/>
    </location>
</feature>